<sequence length="696" mass="77893">MAGTPSRRAPYKDTLQPALHRRFSSTATLLLAASYLEALLLTPWTSFLWSWFPFGPCGIRTGVIFTCGLAILILRIANYHVGFRTTASGIHSLGFILTSPRTYETGFWYGLSAWVFCPVFLASMPSSSNLRWITYWSGDRARLNERPLMLACYSIMCALWQTIRHYRLDLDRVEFGLPRAKAEGRDVDQASSSMPLQAFLSQVPRVLSECALQASLTLLLTIVFYFACVRSFAWSWTMTFLRPFYNLPQSRIPPPTWPVDLFLMARCIYAGTLLFAVWSTGNTAFSLFMVKEPLKNGKPLTSESKDPNGSLLNGLKSKKPSIQSFAMWELALISKDFDARRQAIFRDIDRKDGPMWTQICAVCMELLLSIEQRVDQFERPETTAVTPPAEVPVRQRVSAPLRDEPIMNQTNRSYGLIGGVEKVWDQMGRAPGSTPASELSPLAKKTWKDAKDRILSKEQQEALRPEHIRSGLSHWAAGFVDVPGLGCLLRQDAGTQLAAVVLGTPYAEPTVYINAVEALCQLAVHSLAEDEFGVVQRDVASVVRIMTAVTGKVEGLKRRFPNHWTFAGRTPESPAVDAITEALRTGLDRLVTTFEPYSSDLGLSRGDVRLAKEAATAPRREAKDTVKGTEKRKSMMMMATATTATASKPRRVPERERERERNRERERELRGERGVVALVWRGRMALADAVVVATRP</sequence>
<dbReference type="AlphaFoldDB" id="A0A367LIQ7"/>
<protein>
    <recommendedName>
        <fullName evidence="17">Nuclear envelope protein</fullName>
    </recommendedName>
</protein>
<evidence type="ECO:0000256" key="1">
    <source>
        <dbReference type="ARBA" id="ARBA00004232"/>
    </source>
</evidence>
<evidence type="ECO:0000256" key="8">
    <source>
        <dbReference type="ARBA" id="ARBA00022989"/>
    </source>
</evidence>
<dbReference type="GO" id="GO:0031965">
    <property type="term" value="C:nuclear membrane"/>
    <property type="evidence" value="ECO:0007669"/>
    <property type="project" value="UniProtKB-SubCell"/>
</dbReference>
<evidence type="ECO:0000313" key="16">
    <source>
        <dbReference type="Proteomes" id="UP000253664"/>
    </source>
</evidence>
<dbReference type="PANTHER" id="PTHR13269">
    <property type="entry name" value="NUCLEOPORIN NDC1"/>
    <property type="match status" value="1"/>
</dbReference>
<evidence type="ECO:0000313" key="15">
    <source>
        <dbReference type="EMBL" id="RCI14299.1"/>
    </source>
</evidence>
<dbReference type="GO" id="GO:0070631">
    <property type="term" value="P:spindle pole body localization"/>
    <property type="evidence" value="ECO:0007669"/>
    <property type="project" value="TreeGrafter"/>
</dbReference>
<reference evidence="15 16" key="1">
    <citation type="journal article" date="2015" name="BMC Genomics">
        <title>Insights from the genome of Ophiocordyceps polyrhachis-furcata to pathogenicity and host specificity in insect fungi.</title>
        <authorList>
            <person name="Wichadakul D."/>
            <person name="Kobmoo N."/>
            <person name="Ingsriswang S."/>
            <person name="Tangphatsornruang S."/>
            <person name="Chantasingh D."/>
            <person name="Luangsa-ard J.J."/>
            <person name="Eurwilaichitr L."/>
        </authorList>
    </citation>
    <scope>NUCLEOTIDE SEQUENCE [LARGE SCALE GENOMIC DNA]</scope>
    <source>
        <strain evidence="15 16">BCC 54312</strain>
    </source>
</reference>
<keyword evidence="16" id="KW-1185">Reference proteome</keyword>
<comment type="subcellular location">
    <subcellularLocation>
        <location evidence="1">Nucleus membrane</location>
        <topology evidence="1">Multi-pass membrane protein</topology>
    </subcellularLocation>
    <subcellularLocation>
        <location evidence="2">Nucleus</location>
        <location evidence="2">Nuclear pore complex</location>
    </subcellularLocation>
</comment>
<dbReference type="GO" id="GO:0006999">
    <property type="term" value="P:nuclear pore organization"/>
    <property type="evidence" value="ECO:0007669"/>
    <property type="project" value="TreeGrafter"/>
</dbReference>
<keyword evidence="9" id="KW-0811">Translocation</keyword>
<feature type="compositionally biased region" description="Basic and acidic residues" evidence="13">
    <location>
        <begin position="651"/>
        <end position="668"/>
    </location>
</feature>
<name>A0A367LIQ7_9HYPO</name>
<keyword evidence="6" id="KW-0509">mRNA transport</keyword>
<evidence type="ECO:0000256" key="9">
    <source>
        <dbReference type="ARBA" id="ARBA00023010"/>
    </source>
</evidence>
<evidence type="ECO:0000256" key="7">
    <source>
        <dbReference type="ARBA" id="ARBA00022927"/>
    </source>
</evidence>
<feature type="transmembrane region" description="Helical" evidence="14">
    <location>
        <begin position="107"/>
        <end position="126"/>
    </location>
</feature>
<evidence type="ECO:0000256" key="4">
    <source>
        <dbReference type="ARBA" id="ARBA00022448"/>
    </source>
</evidence>
<keyword evidence="4" id="KW-0813">Transport</keyword>
<keyword evidence="8 14" id="KW-1133">Transmembrane helix</keyword>
<dbReference type="GO" id="GO:0005816">
    <property type="term" value="C:spindle pole body"/>
    <property type="evidence" value="ECO:0007669"/>
    <property type="project" value="TreeGrafter"/>
</dbReference>
<dbReference type="STRING" id="1330021.A0A367LIQ7"/>
<accession>A0A367LIQ7</accession>
<dbReference type="EMBL" id="LKCN02000004">
    <property type="protein sequence ID" value="RCI14299.1"/>
    <property type="molecule type" value="Genomic_DNA"/>
</dbReference>
<organism evidence="15 16">
    <name type="scientific">Ophiocordyceps polyrhachis-furcata BCC 54312</name>
    <dbReference type="NCBI Taxonomy" id="1330021"/>
    <lineage>
        <taxon>Eukaryota</taxon>
        <taxon>Fungi</taxon>
        <taxon>Dikarya</taxon>
        <taxon>Ascomycota</taxon>
        <taxon>Pezizomycotina</taxon>
        <taxon>Sordariomycetes</taxon>
        <taxon>Hypocreomycetidae</taxon>
        <taxon>Hypocreales</taxon>
        <taxon>Ophiocordycipitaceae</taxon>
        <taxon>Ophiocordyceps</taxon>
    </lineage>
</organism>
<feature type="region of interest" description="Disordered" evidence="13">
    <location>
        <begin position="614"/>
        <end position="668"/>
    </location>
</feature>
<evidence type="ECO:0008006" key="17">
    <source>
        <dbReference type="Google" id="ProtNLM"/>
    </source>
</evidence>
<evidence type="ECO:0000256" key="14">
    <source>
        <dbReference type="SAM" id="Phobius"/>
    </source>
</evidence>
<feature type="transmembrane region" description="Helical" evidence="14">
    <location>
        <begin position="218"/>
        <end position="241"/>
    </location>
</feature>
<keyword evidence="11 14" id="KW-0472">Membrane</keyword>
<keyword evidence="5 14" id="KW-0812">Transmembrane</keyword>
<keyword evidence="10" id="KW-0906">Nuclear pore complex</keyword>
<evidence type="ECO:0000256" key="11">
    <source>
        <dbReference type="ARBA" id="ARBA00023136"/>
    </source>
</evidence>
<dbReference type="PANTHER" id="PTHR13269:SF6">
    <property type="entry name" value="NUCLEOPORIN NDC1"/>
    <property type="match status" value="1"/>
</dbReference>
<evidence type="ECO:0000256" key="3">
    <source>
        <dbReference type="ARBA" id="ARBA00005760"/>
    </source>
</evidence>
<evidence type="ECO:0000256" key="13">
    <source>
        <dbReference type="SAM" id="MobiDB-lite"/>
    </source>
</evidence>
<feature type="transmembrane region" description="Helical" evidence="14">
    <location>
        <begin position="261"/>
        <end position="290"/>
    </location>
</feature>
<feature type="compositionally biased region" description="Low complexity" evidence="13">
    <location>
        <begin position="635"/>
        <end position="646"/>
    </location>
</feature>
<feature type="compositionally biased region" description="Basic and acidic residues" evidence="13">
    <location>
        <begin position="614"/>
        <end position="633"/>
    </location>
</feature>
<evidence type="ECO:0000256" key="12">
    <source>
        <dbReference type="ARBA" id="ARBA00023242"/>
    </source>
</evidence>
<dbReference type="GO" id="GO:0070762">
    <property type="term" value="C:nuclear pore transmembrane ring"/>
    <property type="evidence" value="ECO:0007669"/>
    <property type="project" value="TreeGrafter"/>
</dbReference>
<evidence type="ECO:0000256" key="10">
    <source>
        <dbReference type="ARBA" id="ARBA00023132"/>
    </source>
</evidence>
<evidence type="ECO:0000256" key="2">
    <source>
        <dbReference type="ARBA" id="ARBA00004567"/>
    </source>
</evidence>
<dbReference type="OrthoDB" id="67850at2759"/>
<dbReference type="GO" id="GO:0051028">
    <property type="term" value="P:mRNA transport"/>
    <property type="evidence" value="ECO:0007669"/>
    <property type="project" value="UniProtKB-KW"/>
</dbReference>
<evidence type="ECO:0000256" key="6">
    <source>
        <dbReference type="ARBA" id="ARBA00022816"/>
    </source>
</evidence>
<proteinExistence type="inferred from homology"/>
<dbReference type="GO" id="GO:0015031">
    <property type="term" value="P:protein transport"/>
    <property type="evidence" value="ECO:0007669"/>
    <property type="project" value="UniProtKB-KW"/>
</dbReference>
<feature type="transmembrane region" description="Helical" evidence="14">
    <location>
        <begin position="29"/>
        <end position="52"/>
    </location>
</feature>
<dbReference type="InterPro" id="IPR019049">
    <property type="entry name" value="Nucleoporin_prot_Ndc1/Nup"/>
</dbReference>
<comment type="similarity">
    <text evidence="3">Belongs to the NDC1 family.</text>
</comment>
<dbReference type="Proteomes" id="UP000253664">
    <property type="component" value="Unassembled WGS sequence"/>
</dbReference>
<keyword evidence="12" id="KW-0539">Nucleus</keyword>
<gene>
    <name evidence="15" type="ORF">L249_6086</name>
</gene>
<feature type="transmembrane region" description="Helical" evidence="14">
    <location>
        <begin position="58"/>
        <end position="77"/>
    </location>
</feature>
<comment type="caution">
    <text evidence="15">The sequence shown here is derived from an EMBL/GenBank/DDBJ whole genome shotgun (WGS) entry which is preliminary data.</text>
</comment>
<dbReference type="GO" id="GO:0106166">
    <property type="term" value="F:spindle pole body-nuclear membrane anchor activity"/>
    <property type="evidence" value="ECO:0007669"/>
    <property type="project" value="TreeGrafter"/>
</dbReference>
<dbReference type="Pfam" id="PF09531">
    <property type="entry name" value="Ndc1_Nup"/>
    <property type="match status" value="1"/>
</dbReference>
<keyword evidence="7" id="KW-0653">Protein transport</keyword>
<evidence type="ECO:0000256" key="5">
    <source>
        <dbReference type="ARBA" id="ARBA00022692"/>
    </source>
</evidence>